<reference evidence="3 4" key="1">
    <citation type="journal article" date="2018" name="Emerg. Microbes Infect.">
        <title>Genomic analysis of oral Campylobacter concisus strains identified a potential bacterial molecular marker associated with active Crohn's disease.</title>
        <authorList>
            <person name="Liu F."/>
            <person name="Ma R."/>
            <person name="Tay C.Y.A."/>
            <person name="Octavia S."/>
            <person name="Lan R."/>
            <person name="Chung H.K.L."/>
            <person name="Riordan S.M."/>
            <person name="Grimm M.C."/>
            <person name="Leong R.W."/>
            <person name="Tanaka M.M."/>
            <person name="Connor S."/>
            <person name="Zhang L."/>
        </authorList>
    </citation>
    <scope>NUCLEOTIDE SEQUENCE [LARGE SCALE GENOMIC DNA]</scope>
    <source>
        <strain evidence="3 4">P13UCO-S1</strain>
    </source>
</reference>
<keyword evidence="1" id="KW-0175">Coiled coil</keyword>
<dbReference type="InterPro" id="IPR025157">
    <property type="entry name" value="Hemagglutinin_rpt"/>
</dbReference>
<sequence>MLKNNQISNAQKPSLLTIGLNFYVSLSLLLGTMPALANEPSIIADPGASNRPDILKAPNETLIINITNPDSKGVSINEYSRFNTPTTGTILNNSNKNIDTKIAGQIDANYRLTKEASLIINKVNSAEKSSLKGNLEVAGSRADVVIANPNGISVDGLNMINSRSLTLTTGNINKLSPKEIELISNNSIDIVGDGLNDKSSDYTNVISNAVNLNSNIHANELNIIGEKAVASSNGRLYNDVKAKNQENSFSLDSSALGGMYANKIKLVGTSNGVGINNNGLVIANNNIEISLDGDIVNAGAIASNKDAKIEAKTITNKDEALIAAKENLNIKADTLVNTSSQIYAKDINVEAKKLVNNSSSQARVDTVHKQGTMHLKKEGVNRYKLGVNLKELKEKISIKLAKKLSKDISELDENEVNELVLKEAINKDSALYALNLHKDSYLYGTSQKIFHNLRLDYDTNEALVDTSRAKNNEQKRTITYSIVKDVLNEDDKANFIPGSIIANNDINLNVNDVLNDKSVIYAGGDLKLNSDNVENIALMLNNHVNSYSVYKWKEKKKWYRRGFKSKWETKGGKSTNFNFSYTDVGLPAVFAAGNNIVGSTQDFSSYALNDDIKLANVDLDKFSEPIFNSPIIKNLNRRVKNQGYYYSLDSINSAYIANILDSLYEARNESISKFKKEAKDKNVKASALVMANNIDLDAKGNISLAGSVVADNINLSSQNLNLNHLELNSKDLNLKADAANINSSEISAKNINVNANNISLDKESSQFSKASNLKADESLNLSAKENLNIAGSSLEADKLNLSADNININAKEFAYSHSAKEKGISFKQSIQTLNSANLDAKDINLNSKSNTNISSSNLRATNKLNVEAGNDIYVVGANTNESTETKEKSKGFFSKKESQLMAINQKVISSNLNAGDISLKAGGNLALVSSNLNANNINLNADENVIVDANHNVEASQSFTKSSRFSLKPTSLYESSLHLLEKGDKKAVASNLNANENINIKANNISLKGANLNSQKDINLNADLIDISNTNDESYRNEVSKKSKIGLISIGEHIKNLKADLIQKLNPIKDLKAKTKDTSIKIPIAKASLDQKSSKENWLNANSSNLNANGDINLNAKDDINIVGSNLNANEAINLTSQNSNIKHSTNLYAKDTSSKEATGTLSITAQNEYAQIAPAALALKEAVAQLKRVKKEYDNYKKERSKLEASLSDIKQRYKSKEVGIDYSDIEEVSDILEEYRDEEKYYKENILLATQNVNAKTLALVSQMAAAAASSGTYGFSVGVRADLATTKQESSLKQTSSNKSSLNAKRININSTKDISITGSDLASKEDMSLNTNNLNINSSEDSLKYKSNTRSLTTGFGFTFYGANSSSLELGTNSLKQSEQSLTNNNSHLYSAKDMNINTANDATIKGANLRADERLNLKVGNNLSLESTRDIKDASSKSKGINLSASYSGATNAKNFASGDRSLSSVGASISKSNSNTKIKQTILSSITANELNVEVGKNTHLKGSLLAAGEYDKDNTFIDNHNLNLKTNTLSYENLSNTSYNKGSSLSIGANYQVGKKDEANKNSQDKSATSGYSGLKSINYSNQRNLSYTLSKNMATLGSGNIEIADKDNSDDLTRLNRDTTKLTKDLVNTSISSNVDGSMDLRVFSKEGRKEIKDEYNTVSTIAKAIELISTTDRANIFSFFKEVSKQYKVLNGVREEVANSPELQAFLSSNTTTEAQRKEAMALVTLAVMKNLGYLPNDIKAIHTDERGYNGEKIQGYTSLQTGASYINFKNITNMKDLVKTITHENQRSMDIQDHRDINKNRDDDTKYASNFSDFATRYFSHALWLNDKGFSKTPLTTAVTTSMINNNREFAKLDKNLGANRMLTNNEYDLAMELAYRYSKENNIPYAQSINLFMLAAKTNVDKSQKEAFEHVVSTLESADESEVPGYSIVFDRDKIDEAYNILVTTAKERNLYFLDNYQDDIQHYPLYTATKEQYEDKHWDPERIMGIGDTSDILIPFAKPAIGAAKQLSSALYSSSKNVIKAPFVEMQARVNEKLLANTPKGGTLGSDGILRHNGKEYVARSLDLSGNKVIYEQVINKKGTGNFKTTNDKGYFITASKPKQITEGVSYQFGNFIYDPRVITIGTGALTIGVDMFNDSTVSETKTGIIFNTIRNLDDINKNMEMVWKKVRE</sequence>
<evidence type="ECO:0000313" key="3">
    <source>
        <dbReference type="EMBL" id="QPH95891.1"/>
    </source>
</evidence>
<dbReference type="InterPro" id="IPR011050">
    <property type="entry name" value="Pectin_lyase_fold/virulence"/>
</dbReference>
<evidence type="ECO:0000313" key="4">
    <source>
        <dbReference type="Proteomes" id="UP000594707"/>
    </source>
</evidence>
<dbReference type="RefSeq" id="WP_196381011.1">
    <property type="nucleotide sequence ID" value="NZ_CP060705.1"/>
</dbReference>
<accession>A0A7S9RQ54</accession>
<evidence type="ECO:0000256" key="1">
    <source>
        <dbReference type="SAM" id="Coils"/>
    </source>
</evidence>
<proteinExistence type="predicted"/>
<dbReference type="NCBIfam" id="TIGR01731">
    <property type="entry name" value="fil_hemag_20aa"/>
    <property type="match status" value="3"/>
</dbReference>
<dbReference type="SMART" id="SM00912">
    <property type="entry name" value="Haemagg_act"/>
    <property type="match status" value="1"/>
</dbReference>
<dbReference type="NCBIfam" id="TIGR01901">
    <property type="entry name" value="adhes_NPXG"/>
    <property type="match status" value="1"/>
</dbReference>
<dbReference type="Gene3D" id="2.160.20.10">
    <property type="entry name" value="Single-stranded right-handed beta-helix, Pectin lyase-like"/>
    <property type="match status" value="1"/>
</dbReference>
<dbReference type="InterPro" id="IPR010069">
    <property type="entry name" value="CdiA_FHA1_rpt"/>
</dbReference>
<protein>
    <submittedName>
        <fullName evidence="3">Hemagglutinin repeat-containing protein</fullName>
    </submittedName>
</protein>
<organism evidence="3 4">
    <name type="scientific">Campylobacter concisus</name>
    <dbReference type="NCBI Taxonomy" id="199"/>
    <lineage>
        <taxon>Bacteria</taxon>
        <taxon>Pseudomonadati</taxon>
        <taxon>Campylobacterota</taxon>
        <taxon>Epsilonproteobacteria</taxon>
        <taxon>Campylobacterales</taxon>
        <taxon>Campylobacteraceae</taxon>
        <taxon>Campylobacter</taxon>
    </lineage>
</organism>
<name>A0A7S9RQ54_9BACT</name>
<dbReference type="InterPro" id="IPR008638">
    <property type="entry name" value="FhaB/CdiA-like_TPS"/>
</dbReference>
<evidence type="ECO:0000259" key="2">
    <source>
        <dbReference type="SMART" id="SM00912"/>
    </source>
</evidence>
<dbReference type="Pfam" id="PF05860">
    <property type="entry name" value="TPS"/>
    <property type="match status" value="1"/>
</dbReference>
<dbReference type="Proteomes" id="UP000594707">
    <property type="component" value="Chromosome"/>
</dbReference>
<gene>
    <name evidence="3" type="ORF">CVT08_00975</name>
</gene>
<feature type="domain" description="Filamentous haemagglutinin FhaB/tRNA nuclease CdiA-like TPS" evidence="2">
    <location>
        <begin position="58"/>
        <end position="176"/>
    </location>
</feature>
<dbReference type="Pfam" id="PF13332">
    <property type="entry name" value="Fil_haemagg_2"/>
    <property type="match status" value="4"/>
</dbReference>
<dbReference type="InterPro" id="IPR012334">
    <property type="entry name" value="Pectin_lyas_fold"/>
</dbReference>
<dbReference type="SUPFAM" id="SSF51126">
    <property type="entry name" value="Pectin lyase-like"/>
    <property type="match status" value="1"/>
</dbReference>
<dbReference type="GO" id="GO:0003824">
    <property type="term" value="F:catalytic activity"/>
    <property type="evidence" value="ECO:0007669"/>
    <property type="project" value="UniProtKB-ARBA"/>
</dbReference>
<dbReference type="EMBL" id="CP060705">
    <property type="protein sequence ID" value="QPH95891.1"/>
    <property type="molecule type" value="Genomic_DNA"/>
</dbReference>
<feature type="coiled-coil region" evidence="1">
    <location>
        <begin position="1180"/>
        <end position="1247"/>
    </location>
</feature>